<dbReference type="InterPro" id="IPR050090">
    <property type="entry name" value="Tyrosine_recombinase_XerCD"/>
</dbReference>
<evidence type="ECO:0000313" key="8">
    <source>
        <dbReference type="EMBL" id="MBN7819876.1"/>
    </source>
</evidence>
<protein>
    <submittedName>
        <fullName evidence="8">Integron integrase</fullName>
    </submittedName>
</protein>
<evidence type="ECO:0000259" key="6">
    <source>
        <dbReference type="PROSITE" id="PS51898"/>
    </source>
</evidence>
<name>A0ABS3CRW9_9ALTE</name>
<evidence type="ECO:0000256" key="2">
    <source>
        <dbReference type="ARBA" id="ARBA00022908"/>
    </source>
</evidence>
<evidence type="ECO:0000313" key="9">
    <source>
        <dbReference type="Proteomes" id="UP000663992"/>
    </source>
</evidence>
<dbReference type="InterPro" id="IPR010998">
    <property type="entry name" value="Integrase_recombinase_N"/>
</dbReference>
<keyword evidence="4" id="KW-0233">DNA recombination</keyword>
<dbReference type="NCBIfam" id="TIGR02249">
    <property type="entry name" value="integrase_gron"/>
    <property type="match status" value="1"/>
</dbReference>
<proteinExistence type="inferred from homology"/>
<dbReference type="InterPro" id="IPR011946">
    <property type="entry name" value="Integrase_integron-type"/>
</dbReference>
<dbReference type="InterPro" id="IPR013762">
    <property type="entry name" value="Integrase-like_cat_sf"/>
</dbReference>
<dbReference type="Gene3D" id="1.10.443.10">
    <property type="entry name" value="Intergrase catalytic core"/>
    <property type="match status" value="1"/>
</dbReference>
<sequence>MGGSPFMESLRKELRTRHYSLRTEKCYMYWVRSLIRFNGMLHPEQMNNTHIELFLNHLALDKAVSPATQNLALCAIVFMYRHLLHRELVGLEYGYARAPRNLPTVLSPQEVQRILSVMQGQTRLITALLYGAGLRINEALRMRVKDINFFDHSLFVFRGKGSKDRYTLLPQGLHSDLQAQIQHAQYIHKADLAEGFGTTSVPPSLHRKYGNTLKDFSWQYVFPSVTRCRHPHDGYICRHHLHSSSYSKNLRTAVVQAQIGKRVTAHTFRHSFATRLLQQGTDIRTVQELLGHTDLRTTEIYTHVVGNRRAGTISPLDIIAMQEVREPDAPFTYQKQPLPI</sequence>
<dbReference type="PANTHER" id="PTHR30349">
    <property type="entry name" value="PHAGE INTEGRASE-RELATED"/>
    <property type="match status" value="1"/>
</dbReference>
<comment type="similarity">
    <text evidence="1">Belongs to the 'phage' integrase family.</text>
</comment>
<feature type="domain" description="Core-binding (CB)" evidence="7">
    <location>
        <begin position="1"/>
        <end position="84"/>
    </location>
</feature>
<dbReference type="Proteomes" id="UP000663992">
    <property type="component" value="Unassembled WGS sequence"/>
</dbReference>
<dbReference type="InterPro" id="IPR011010">
    <property type="entry name" value="DNA_brk_join_enz"/>
</dbReference>
<dbReference type="InterPro" id="IPR004107">
    <property type="entry name" value="Integrase_SAM-like_N"/>
</dbReference>
<dbReference type="InterPro" id="IPR044068">
    <property type="entry name" value="CB"/>
</dbReference>
<keyword evidence="9" id="KW-1185">Reference proteome</keyword>
<dbReference type="PANTHER" id="PTHR30349:SF64">
    <property type="entry name" value="PROPHAGE INTEGRASE INTD-RELATED"/>
    <property type="match status" value="1"/>
</dbReference>
<evidence type="ECO:0000259" key="7">
    <source>
        <dbReference type="PROSITE" id="PS51900"/>
    </source>
</evidence>
<evidence type="ECO:0000256" key="5">
    <source>
        <dbReference type="PROSITE-ProRule" id="PRU01248"/>
    </source>
</evidence>
<dbReference type="InterPro" id="IPR002104">
    <property type="entry name" value="Integrase_catalytic"/>
</dbReference>
<dbReference type="PROSITE" id="PS51898">
    <property type="entry name" value="TYR_RECOMBINASE"/>
    <property type="match status" value="1"/>
</dbReference>
<evidence type="ECO:0000256" key="4">
    <source>
        <dbReference type="ARBA" id="ARBA00023172"/>
    </source>
</evidence>
<dbReference type="RefSeq" id="WP_206593713.1">
    <property type="nucleotide sequence ID" value="NZ_JAFKCS010000006.1"/>
</dbReference>
<dbReference type="Pfam" id="PF00589">
    <property type="entry name" value="Phage_integrase"/>
    <property type="match status" value="1"/>
</dbReference>
<dbReference type="Pfam" id="PF13495">
    <property type="entry name" value="Phage_int_SAM_4"/>
    <property type="match status" value="1"/>
</dbReference>
<dbReference type="Gene3D" id="1.10.150.130">
    <property type="match status" value="1"/>
</dbReference>
<organism evidence="8 9">
    <name type="scientific">Bowmanella yangjiangensis</name>
    <dbReference type="NCBI Taxonomy" id="2811230"/>
    <lineage>
        <taxon>Bacteria</taxon>
        <taxon>Pseudomonadati</taxon>
        <taxon>Pseudomonadota</taxon>
        <taxon>Gammaproteobacteria</taxon>
        <taxon>Alteromonadales</taxon>
        <taxon>Alteromonadaceae</taxon>
        <taxon>Bowmanella</taxon>
    </lineage>
</organism>
<comment type="caution">
    <text evidence="8">The sequence shown here is derived from an EMBL/GenBank/DDBJ whole genome shotgun (WGS) entry which is preliminary data.</text>
</comment>
<gene>
    <name evidence="8" type="ORF">J0A65_08360</name>
</gene>
<dbReference type="SUPFAM" id="SSF56349">
    <property type="entry name" value="DNA breaking-rejoining enzymes"/>
    <property type="match status" value="1"/>
</dbReference>
<keyword evidence="2" id="KW-0229">DNA integration</keyword>
<accession>A0ABS3CRW9</accession>
<evidence type="ECO:0000256" key="1">
    <source>
        <dbReference type="ARBA" id="ARBA00008857"/>
    </source>
</evidence>
<dbReference type="EMBL" id="JAFKCS010000006">
    <property type="protein sequence ID" value="MBN7819876.1"/>
    <property type="molecule type" value="Genomic_DNA"/>
</dbReference>
<feature type="domain" description="Tyr recombinase" evidence="6">
    <location>
        <begin position="101"/>
        <end position="314"/>
    </location>
</feature>
<evidence type="ECO:0000256" key="3">
    <source>
        <dbReference type="ARBA" id="ARBA00023125"/>
    </source>
</evidence>
<keyword evidence="3 5" id="KW-0238">DNA-binding</keyword>
<reference evidence="8 9" key="1">
    <citation type="submission" date="2021-03" db="EMBL/GenBank/DDBJ databases">
        <title>novel species isolated from a fishpond in China.</title>
        <authorList>
            <person name="Lu H."/>
            <person name="Cai Z."/>
        </authorList>
    </citation>
    <scope>NUCLEOTIDE SEQUENCE [LARGE SCALE GENOMIC DNA]</scope>
    <source>
        <strain evidence="8 9">Y57</strain>
    </source>
</reference>
<dbReference type="PROSITE" id="PS51900">
    <property type="entry name" value="CB"/>
    <property type="match status" value="1"/>
</dbReference>